<keyword evidence="4 7" id="KW-0238">DNA-binding</keyword>
<evidence type="ECO:0000313" key="11">
    <source>
        <dbReference type="Proteomes" id="UP000264006"/>
    </source>
</evidence>
<dbReference type="Pfam" id="PF00072">
    <property type="entry name" value="Response_reg"/>
    <property type="match status" value="1"/>
</dbReference>
<dbReference type="Pfam" id="PF00486">
    <property type="entry name" value="Trans_reg_C"/>
    <property type="match status" value="1"/>
</dbReference>
<feature type="DNA-binding region" description="OmpR/PhoB-type" evidence="7">
    <location>
        <begin position="124"/>
        <end position="218"/>
    </location>
</feature>
<dbReference type="GO" id="GO:0032993">
    <property type="term" value="C:protein-DNA complex"/>
    <property type="evidence" value="ECO:0007669"/>
    <property type="project" value="TreeGrafter"/>
</dbReference>
<reference evidence="10 11" key="1">
    <citation type="submission" date="2018-09" db="EMBL/GenBank/DDBJ databases">
        <title>Complete genome sequence of Euzebya sp. DY32-46 isolated from seawater of Pacific Ocean.</title>
        <authorList>
            <person name="Xu L."/>
            <person name="Wu Y.-H."/>
            <person name="Xu X.-W."/>
        </authorList>
    </citation>
    <scope>NUCLEOTIDE SEQUENCE [LARGE SCALE GENOMIC DNA]</scope>
    <source>
        <strain evidence="10 11">DY32-46</strain>
    </source>
</reference>
<dbReference type="SMART" id="SM00862">
    <property type="entry name" value="Trans_reg_C"/>
    <property type="match status" value="1"/>
</dbReference>
<protein>
    <submittedName>
        <fullName evidence="10">Response regulator receiver</fullName>
    </submittedName>
</protein>
<feature type="domain" description="OmpR/PhoB-type" evidence="9">
    <location>
        <begin position="124"/>
        <end position="218"/>
    </location>
</feature>
<evidence type="ECO:0000256" key="3">
    <source>
        <dbReference type="ARBA" id="ARBA00023015"/>
    </source>
</evidence>
<keyword evidence="1 6" id="KW-0597">Phosphoprotein</keyword>
<dbReference type="Proteomes" id="UP000264006">
    <property type="component" value="Chromosome"/>
</dbReference>
<dbReference type="CDD" id="cd00383">
    <property type="entry name" value="trans_reg_C"/>
    <property type="match status" value="1"/>
</dbReference>
<dbReference type="AlphaFoldDB" id="A0A346Y2M1"/>
<sequence length="227" mass="24664">MNVLLVDDDVTLLSSLRRGLHAEGISTTEAHDGPEGLALAEAGRFDVIVLDVMLPGRNGYQVCADIRARGDDTPILMLTAKDGEWDEAEGLDTGADDWVTKPFSYPVLVARLRALARRHGGRDGQPFTVGDLHIDPGARRVSQRGRPVSLTAREFDVLEFLGRRPGLVLSKGQILDAVWDQAWDGDPNVVEVYVSRLRRALGSTAVETVRGVGYRLADVADDQGPPT</sequence>
<dbReference type="FunFam" id="3.40.50.2300:FF:000001">
    <property type="entry name" value="DNA-binding response regulator PhoB"/>
    <property type="match status" value="1"/>
</dbReference>
<feature type="modified residue" description="4-aspartylphosphate" evidence="6">
    <location>
        <position position="51"/>
    </location>
</feature>
<dbReference type="GO" id="GO:0000156">
    <property type="term" value="F:phosphorelay response regulator activity"/>
    <property type="evidence" value="ECO:0007669"/>
    <property type="project" value="TreeGrafter"/>
</dbReference>
<dbReference type="PROSITE" id="PS50110">
    <property type="entry name" value="RESPONSE_REGULATORY"/>
    <property type="match status" value="1"/>
</dbReference>
<keyword evidence="11" id="KW-1185">Reference proteome</keyword>
<feature type="domain" description="Response regulatory" evidence="8">
    <location>
        <begin position="2"/>
        <end position="116"/>
    </location>
</feature>
<dbReference type="OrthoDB" id="9812490at2"/>
<proteinExistence type="predicted"/>
<evidence type="ECO:0000259" key="9">
    <source>
        <dbReference type="PROSITE" id="PS51755"/>
    </source>
</evidence>
<dbReference type="InterPro" id="IPR036388">
    <property type="entry name" value="WH-like_DNA-bd_sf"/>
</dbReference>
<organism evidence="10 11">
    <name type="scientific">Euzebya pacifica</name>
    <dbReference type="NCBI Taxonomy" id="1608957"/>
    <lineage>
        <taxon>Bacteria</taxon>
        <taxon>Bacillati</taxon>
        <taxon>Actinomycetota</taxon>
        <taxon>Nitriliruptoria</taxon>
        <taxon>Euzebyales</taxon>
    </lineage>
</organism>
<keyword evidence="2" id="KW-0902">Two-component regulatory system</keyword>
<gene>
    <name evidence="10" type="ORF">DVS28_a4050</name>
</gene>
<evidence type="ECO:0000256" key="2">
    <source>
        <dbReference type="ARBA" id="ARBA00023012"/>
    </source>
</evidence>
<evidence type="ECO:0000256" key="4">
    <source>
        <dbReference type="ARBA" id="ARBA00023125"/>
    </source>
</evidence>
<evidence type="ECO:0000256" key="7">
    <source>
        <dbReference type="PROSITE-ProRule" id="PRU01091"/>
    </source>
</evidence>
<dbReference type="SUPFAM" id="SSF52172">
    <property type="entry name" value="CheY-like"/>
    <property type="match status" value="1"/>
</dbReference>
<dbReference type="EMBL" id="CP031165">
    <property type="protein sequence ID" value="AXV08718.1"/>
    <property type="molecule type" value="Genomic_DNA"/>
</dbReference>
<dbReference type="InterPro" id="IPR011006">
    <property type="entry name" value="CheY-like_superfamily"/>
</dbReference>
<dbReference type="SMART" id="SM00448">
    <property type="entry name" value="REC"/>
    <property type="match status" value="1"/>
</dbReference>
<dbReference type="InterPro" id="IPR039420">
    <property type="entry name" value="WalR-like"/>
</dbReference>
<keyword evidence="5" id="KW-0804">Transcription</keyword>
<dbReference type="Gene3D" id="3.40.50.2300">
    <property type="match status" value="1"/>
</dbReference>
<dbReference type="GO" id="GO:0006355">
    <property type="term" value="P:regulation of DNA-templated transcription"/>
    <property type="evidence" value="ECO:0007669"/>
    <property type="project" value="InterPro"/>
</dbReference>
<evidence type="ECO:0000256" key="1">
    <source>
        <dbReference type="ARBA" id="ARBA00022553"/>
    </source>
</evidence>
<dbReference type="PROSITE" id="PS51755">
    <property type="entry name" value="OMPR_PHOB"/>
    <property type="match status" value="1"/>
</dbReference>
<accession>A0A346Y2M1</accession>
<evidence type="ECO:0000256" key="6">
    <source>
        <dbReference type="PROSITE-ProRule" id="PRU00169"/>
    </source>
</evidence>
<dbReference type="InterPro" id="IPR001789">
    <property type="entry name" value="Sig_transdc_resp-reg_receiver"/>
</dbReference>
<dbReference type="GO" id="GO:0005829">
    <property type="term" value="C:cytosol"/>
    <property type="evidence" value="ECO:0007669"/>
    <property type="project" value="TreeGrafter"/>
</dbReference>
<name>A0A346Y2M1_9ACTN</name>
<evidence type="ECO:0000256" key="5">
    <source>
        <dbReference type="ARBA" id="ARBA00023163"/>
    </source>
</evidence>
<dbReference type="GO" id="GO:0000976">
    <property type="term" value="F:transcription cis-regulatory region binding"/>
    <property type="evidence" value="ECO:0007669"/>
    <property type="project" value="TreeGrafter"/>
</dbReference>
<dbReference type="InterPro" id="IPR001867">
    <property type="entry name" value="OmpR/PhoB-type_DNA-bd"/>
</dbReference>
<dbReference type="KEGG" id="euz:DVS28_a4050"/>
<evidence type="ECO:0000313" key="10">
    <source>
        <dbReference type="EMBL" id="AXV08718.1"/>
    </source>
</evidence>
<dbReference type="Gene3D" id="6.10.250.690">
    <property type="match status" value="1"/>
</dbReference>
<dbReference type="Gene3D" id="1.10.10.10">
    <property type="entry name" value="Winged helix-like DNA-binding domain superfamily/Winged helix DNA-binding domain"/>
    <property type="match status" value="1"/>
</dbReference>
<evidence type="ECO:0000259" key="8">
    <source>
        <dbReference type="PROSITE" id="PS50110"/>
    </source>
</evidence>
<dbReference type="PANTHER" id="PTHR48111">
    <property type="entry name" value="REGULATOR OF RPOS"/>
    <property type="match status" value="1"/>
</dbReference>
<keyword evidence="3" id="KW-0805">Transcription regulation</keyword>
<dbReference type="RefSeq" id="WP_114593024.1">
    <property type="nucleotide sequence ID" value="NZ_CP031165.1"/>
</dbReference>
<dbReference type="PANTHER" id="PTHR48111:SF36">
    <property type="entry name" value="TRANSCRIPTIONAL REGULATORY PROTEIN CUTR"/>
    <property type="match status" value="1"/>
</dbReference>
<dbReference type="CDD" id="cd17574">
    <property type="entry name" value="REC_OmpR"/>
    <property type="match status" value="1"/>
</dbReference>